<evidence type="ECO:0000313" key="3">
    <source>
        <dbReference type="Proteomes" id="UP000010475"/>
    </source>
</evidence>
<name>K9X148_9NOST</name>
<evidence type="ECO:0000256" key="1">
    <source>
        <dbReference type="SAM" id="MobiDB-lite"/>
    </source>
</evidence>
<dbReference type="HOGENOM" id="CLU_163892_1_0_3"/>
<organism evidence="2 3">
    <name type="scientific">Cylindrospermum stagnale PCC 7417</name>
    <dbReference type="NCBI Taxonomy" id="56107"/>
    <lineage>
        <taxon>Bacteria</taxon>
        <taxon>Bacillati</taxon>
        <taxon>Cyanobacteriota</taxon>
        <taxon>Cyanophyceae</taxon>
        <taxon>Nostocales</taxon>
        <taxon>Nostocaceae</taxon>
        <taxon>Cylindrospermum</taxon>
    </lineage>
</organism>
<dbReference type="InterPro" id="IPR055643">
    <property type="entry name" value="DUF7219"/>
</dbReference>
<dbReference type="EMBL" id="CP003642">
    <property type="protein sequence ID" value="AFZ26198.1"/>
    <property type="molecule type" value="Genomic_DNA"/>
</dbReference>
<evidence type="ECO:0000313" key="2">
    <source>
        <dbReference type="EMBL" id="AFZ26198.1"/>
    </source>
</evidence>
<reference evidence="2 3" key="1">
    <citation type="submission" date="2012-06" db="EMBL/GenBank/DDBJ databases">
        <title>Finished chromosome of genome of Cylindrospermum stagnale PCC 7417.</title>
        <authorList>
            <consortium name="US DOE Joint Genome Institute"/>
            <person name="Gugger M."/>
            <person name="Coursin T."/>
            <person name="Rippka R."/>
            <person name="Tandeau De Marsac N."/>
            <person name="Huntemann M."/>
            <person name="Wei C.-L."/>
            <person name="Han J."/>
            <person name="Detter J.C."/>
            <person name="Han C."/>
            <person name="Tapia R."/>
            <person name="Chen A."/>
            <person name="Kyrpides N."/>
            <person name="Mavromatis K."/>
            <person name="Markowitz V."/>
            <person name="Szeto E."/>
            <person name="Ivanova N."/>
            <person name="Pagani I."/>
            <person name="Pati A."/>
            <person name="Goodwin L."/>
            <person name="Nordberg H.P."/>
            <person name="Cantor M.N."/>
            <person name="Hua S.X."/>
            <person name="Woyke T."/>
            <person name="Kerfeld C.A."/>
        </authorList>
    </citation>
    <scope>NUCLEOTIDE SEQUENCE [LARGE SCALE GENOMIC DNA]</scope>
    <source>
        <strain evidence="2 3">PCC 7417</strain>
    </source>
</reference>
<accession>K9X148</accession>
<keyword evidence="3" id="KW-1185">Reference proteome</keyword>
<sequence length="91" mass="10120">MQPKETSINTNIAPLCRYCGHVTSGNIDSYIKLQNFAQEIGYISGLEASGKISPEKAHQDIKALWQEFKASKNEPEIDINPEKSANHSTML</sequence>
<dbReference type="RefSeq" id="WP_015209440.1">
    <property type="nucleotide sequence ID" value="NC_019757.1"/>
</dbReference>
<dbReference type="KEGG" id="csg:Cylst_4091"/>
<feature type="region of interest" description="Disordered" evidence="1">
    <location>
        <begin position="72"/>
        <end position="91"/>
    </location>
</feature>
<feature type="compositionally biased region" description="Basic and acidic residues" evidence="1">
    <location>
        <begin position="72"/>
        <end position="85"/>
    </location>
</feature>
<dbReference type="STRING" id="56107.Cylst_4091"/>
<protein>
    <submittedName>
        <fullName evidence="2">Uncharacterized protein</fullName>
    </submittedName>
</protein>
<gene>
    <name evidence="2" type="ORF">Cylst_4091</name>
</gene>
<proteinExistence type="predicted"/>
<dbReference type="Pfam" id="PF23856">
    <property type="entry name" value="DUF7219"/>
    <property type="match status" value="1"/>
</dbReference>
<dbReference type="Proteomes" id="UP000010475">
    <property type="component" value="Chromosome"/>
</dbReference>
<dbReference type="AlphaFoldDB" id="K9X148"/>